<dbReference type="PANTHER" id="PTHR24421:SF10">
    <property type="entry name" value="NITRATE_NITRITE SENSOR PROTEIN NARQ"/>
    <property type="match status" value="1"/>
</dbReference>
<sequence length="417" mass="44314">MLSLAIGVSTSLSSLGAVVSVLTSIGMPMALAWRRTRPVASVVAVYAMALVHVLSGVILTASDLTIFAALYAVTVYGPRWARRTALYSALFGCAIVTVWFTTYNGPSSLEAAVFSSTTVFGLLAAMVLSSWALGLVRRTRVQQRETLAERAARLEIERDQQAQIATQAERARIAREMHDIVAHSLSVVIAQADGGRYAAAHDPEAATKALTTISETGRAALADMRKILGVLRSDQADGPLTPQPESQDLESLVEQVRDAGLAVSLVRMGQSRPLPPGAGLTVYRIVQESLTNILKHAGPDAHATVLVQWQHANLVLQIDDDGRGAAAGSDGAGQGLLGMRERAGMLGGTLSAGPRPGGGFRVRAEIPVPAAHPQTWHTPAQQVPIGHDGSAQTGPPEQRPTPQNNQQMDQYREDNRP</sequence>
<keyword evidence="5" id="KW-0547">Nucleotide-binding</keyword>
<dbReference type="SMART" id="SM00387">
    <property type="entry name" value="HATPase_c"/>
    <property type="match status" value="1"/>
</dbReference>
<evidence type="ECO:0000256" key="5">
    <source>
        <dbReference type="ARBA" id="ARBA00022741"/>
    </source>
</evidence>
<dbReference type="PANTHER" id="PTHR24421">
    <property type="entry name" value="NITRATE/NITRITE SENSOR PROTEIN NARX-RELATED"/>
    <property type="match status" value="1"/>
</dbReference>
<protein>
    <recommendedName>
        <fullName evidence="2">histidine kinase</fullName>
        <ecNumber evidence="2">2.7.13.3</ecNumber>
    </recommendedName>
</protein>
<evidence type="ECO:0000313" key="12">
    <source>
        <dbReference type="EMBL" id="QOR72617.1"/>
    </source>
</evidence>
<keyword evidence="13" id="KW-1185">Reference proteome</keyword>
<evidence type="ECO:0000259" key="11">
    <source>
        <dbReference type="SMART" id="SM00387"/>
    </source>
</evidence>
<keyword evidence="10" id="KW-0812">Transmembrane</keyword>
<evidence type="ECO:0000256" key="1">
    <source>
        <dbReference type="ARBA" id="ARBA00000085"/>
    </source>
</evidence>
<dbReference type="InterPro" id="IPR011712">
    <property type="entry name" value="Sig_transdc_His_kin_sub3_dim/P"/>
</dbReference>
<accession>A0A7M1T036</accession>
<keyword evidence="10" id="KW-1133">Transmembrane helix</keyword>
<gene>
    <name evidence="12" type="ORF">IM660_06120</name>
</gene>
<dbReference type="Gene3D" id="3.30.565.10">
    <property type="entry name" value="Histidine kinase-like ATPase, C-terminal domain"/>
    <property type="match status" value="1"/>
</dbReference>
<evidence type="ECO:0000256" key="10">
    <source>
        <dbReference type="SAM" id="Phobius"/>
    </source>
</evidence>
<dbReference type="GO" id="GO:0016020">
    <property type="term" value="C:membrane"/>
    <property type="evidence" value="ECO:0007669"/>
    <property type="project" value="InterPro"/>
</dbReference>
<evidence type="ECO:0000256" key="4">
    <source>
        <dbReference type="ARBA" id="ARBA00022679"/>
    </source>
</evidence>
<feature type="transmembrane region" description="Helical" evidence="10">
    <location>
        <begin position="111"/>
        <end position="136"/>
    </location>
</feature>
<name>A0A7M1T036_9MICO</name>
<keyword evidence="4" id="KW-0808">Transferase</keyword>
<dbReference type="KEGG" id="halt:IM660_06120"/>
<dbReference type="Pfam" id="PF07730">
    <property type="entry name" value="HisKA_3"/>
    <property type="match status" value="1"/>
</dbReference>
<dbReference type="CDD" id="cd16917">
    <property type="entry name" value="HATPase_UhpB-NarQ-NarX-like"/>
    <property type="match status" value="1"/>
</dbReference>
<dbReference type="AlphaFoldDB" id="A0A7M1T036"/>
<keyword evidence="6 12" id="KW-0418">Kinase</keyword>
<dbReference type="InterPro" id="IPR055558">
    <property type="entry name" value="DUF7134"/>
</dbReference>
<evidence type="ECO:0000256" key="2">
    <source>
        <dbReference type="ARBA" id="ARBA00012438"/>
    </source>
</evidence>
<dbReference type="InterPro" id="IPR050482">
    <property type="entry name" value="Sensor_HK_TwoCompSys"/>
</dbReference>
<feature type="transmembrane region" description="Helical" evidence="10">
    <location>
        <begin position="44"/>
        <end position="73"/>
    </location>
</feature>
<dbReference type="Pfam" id="PF02518">
    <property type="entry name" value="HATPase_c"/>
    <property type="match status" value="1"/>
</dbReference>
<dbReference type="InterPro" id="IPR036890">
    <property type="entry name" value="HATPase_C_sf"/>
</dbReference>
<dbReference type="GO" id="GO:0046983">
    <property type="term" value="F:protein dimerization activity"/>
    <property type="evidence" value="ECO:0007669"/>
    <property type="project" value="InterPro"/>
</dbReference>
<organism evidence="12 13">
    <name type="scientific">Ruania alkalisoli</name>
    <dbReference type="NCBI Taxonomy" id="2779775"/>
    <lineage>
        <taxon>Bacteria</taxon>
        <taxon>Bacillati</taxon>
        <taxon>Actinomycetota</taxon>
        <taxon>Actinomycetes</taxon>
        <taxon>Micrococcales</taxon>
        <taxon>Ruaniaceae</taxon>
        <taxon>Ruania</taxon>
    </lineage>
</organism>
<dbReference type="EMBL" id="CP063169">
    <property type="protein sequence ID" value="QOR72617.1"/>
    <property type="molecule type" value="Genomic_DNA"/>
</dbReference>
<feature type="transmembrane region" description="Helical" evidence="10">
    <location>
        <begin position="85"/>
        <end position="105"/>
    </location>
</feature>
<feature type="region of interest" description="Disordered" evidence="9">
    <location>
        <begin position="370"/>
        <end position="417"/>
    </location>
</feature>
<evidence type="ECO:0000313" key="13">
    <source>
        <dbReference type="Proteomes" id="UP000593758"/>
    </source>
</evidence>
<dbReference type="GO" id="GO:0005524">
    <property type="term" value="F:ATP binding"/>
    <property type="evidence" value="ECO:0007669"/>
    <property type="project" value="UniProtKB-KW"/>
</dbReference>
<comment type="catalytic activity">
    <reaction evidence="1">
        <text>ATP + protein L-histidine = ADP + protein N-phospho-L-histidine.</text>
        <dbReference type="EC" id="2.7.13.3"/>
    </reaction>
</comment>
<keyword evidence="7" id="KW-0067">ATP-binding</keyword>
<keyword evidence="3" id="KW-0597">Phosphoprotein</keyword>
<dbReference type="Pfam" id="PF23539">
    <property type="entry name" value="DUF7134"/>
    <property type="match status" value="1"/>
</dbReference>
<keyword evidence="10" id="KW-0472">Membrane</keyword>
<evidence type="ECO:0000256" key="7">
    <source>
        <dbReference type="ARBA" id="ARBA00022840"/>
    </source>
</evidence>
<dbReference type="EC" id="2.7.13.3" evidence="2"/>
<evidence type="ECO:0000256" key="6">
    <source>
        <dbReference type="ARBA" id="ARBA00022777"/>
    </source>
</evidence>
<reference evidence="12 13" key="1">
    <citation type="submission" date="2020-10" db="EMBL/GenBank/DDBJ databases">
        <title>Haloactinobacterium sp. RN3S43, a bacterium isolated from saline soil.</title>
        <authorList>
            <person name="Sun J.-Q."/>
        </authorList>
    </citation>
    <scope>NUCLEOTIDE SEQUENCE [LARGE SCALE GENOMIC DNA]</scope>
    <source>
        <strain evidence="12 13">RN3S43</strain>
    </source>
</reference>
<proteinExistence type="predicted"/>
<dbReference type="GO" id="GO:0000155">
    <property type="term" value="F:phosphorelay sensor kinase activity"/>
    <property type="evidence" value="ECO:0007669"/>
    <property type="project" value="InterPro"/>
</dbReference>
<feature type="domain" description="Histidine kinase/HSP90-like ATPase" evidence="11">
    <location>
        <begin position="277"/>
        <end position="370"/>
    </location>
</feature>
<evidence type="ECO:0000256" key="8">
    <source>
        <dbReference type="ARBA" id="ARBA00023012"/>
    </source>
</evidence>
<dbReference type="SUPFAM" id="SSF55874">
    <property type="entry name" value="ATPase domain of HSP90 chaperone/DNA topoisomerase II/histidine kinase"/>
    <property type="match status" value="1"/>
</dbReference>
<dbReference type="Proteomes" id="UP000593758">
    <property type="component" value="Chromosome"/>
</dbReference>
<keyword evidence="8" id="KW-0902">Two-component regulatory system</keyword>
<feature type="compositionally biased region" description="Polar residues" evidence="9">
    <location>
        <begin position="390"/>
        <end position="409"/>
    </location>
</feature>
<evidence type="ECO:0000256" key="3">
    <source>
        <dbReference type="ARBA" id="ARBA00022553"/>
    </source>
</evidence>
<dbReference type="Gene3D" id="1.20.5.1930">
    <property type="match status" value="1"/>
</dbReference>
<evidence type="ECO:0000256" key="9">
    <source>
        <dbReference type="SAM" id="MobiDB-lite"/>
    </source>
</evidence>
<dbReference type="InterPro" id="IPR003594">
    <property type="entry name" value="HATPase_dom"/>
</dbReference>